<accession>A0A8S0U6N3</accession>
<evidence type="ECO:0000313" key="1">
    <source>
        <dbReference type="EMBL" id="CAA3011451.1"/>
    </source>
</evidence>
<evidence type="ECO:0000313" key="2">
    <source>
        <dbReference type="Proteomes" id="UP000594638"/>
    </source>
</evidence>
<protein>
    <submittedName>
        <fullName evidence="1">Uncharacterized protein</fullName>
    </submittedName>
</protein>
<gene>
    <name evidence="1" type="ORF">OLEA9_A065068</name>
</gene>
<dbReference type="Gramene" id="OE9A065068T1">
    <property type="protein sequence ID" value="OE9A065068C1"/>
    <property type="gene ID" value="OE9A065068"/>
</dbReference>
<dbReference type="AlphaFoldDB" id="A0A8S0U6N3"/>
<name>A0A8S0U6N3_OLEEU</name>
<comment type="caution">
    <text evidence="1">The sequence shown here is derived from an EMBL/GenBank/DDBJ whole genome shotgun (WGS) entry which is preliminary data.</text>
</comment>
<organism evidence="1 2">
    <name type="scientific">Olea europaea subsp. europaea</name>
    <dbReference type="NCBI Taxonomy" id="158383"/>
    <lineage>
        <taxon>Eukaryota</taxon>
        <taxon>Viridiplantae</taxon>
        <taxon>Streptophyta</taxon>
        <taxon>Embryophyta</taxon>
        <taxon>Tracheophyta</taxon>
        <taxon>Spermatophyta</taxon>
        <taxon>Magnoliopsida</taxon>
        <taxon>eudicotyledons</taxon>
        <taxon>Gunneridae</taxon>
        <taxon>Pentapetalae</taxon>
        <taxon>asterids</taxon>
        <taxon>lamiids</taxon>
        <taxon>Lamiales</taxon>
        <taxon>Oleaceae</taxon>
        <taxon>Oleeae</taxon>
        <taxon>Olea</taxon>
    </lineage>
</organism>
<reference evidence="1 2" key="1">
    <citation type="submission" date="2019-12" db="EMBL/GenBank/DDBJ databases">
        <authorList>
            <person name="Alioto T."/>
            <person name="Alioto T."/>
            <person name="Gomez Garrido J."/>
        </authorList>
    </citation>
    <scope>NUCLEOTIDE SEQUENCE [LARGE SCALE GENOMIC DNA]</scope>
</reference>
<sequence>MAEFAGQEEGGSRKGLHRFGNWNAKLILWAMDLDHLLVASDCNYNFRRIQQVQQRPSPDAGSATN</sequence>
<proteinExistence type="predicted"/>
<dbReference type="EMBL" id="CACTIH010007369">
    <property type="protein sequence ID" value="CAA3011451.1"/>
    <property type="molecule type" value="Genomic_DNA"/>
</dbReference>
<dbReference type="Proteomes" id="UP000594638">
    <property type="component" value="Unassembled WGS sequence"/>
</dbReference>
<keyword evidence="2" id="KW-1185">Reference proteome</keyword>